<organism evidence="2 3">
    <name type="scientific">Pelagomonas calceolata</name>
    <dbReference type="NCBI Taxonomy" id="35677"/>
    <lineage>
        <taxon>Eukaryota</taxon>
        <taxon>Sar</taxon>
        <taxon>Stramenopiles</taxon>
        <taxon>Ochrophyta</taxon>
        <taxon>Pelagophyceae</taxon>
        <taxon>Pelagomonadales</taxon>
        <taxon>Pelagomonadaceae</taxon>
        <taxon>Pelagomonas</taxon>
    </lineage>
</organism>
<evidence type="ECO:0000256" key="1">
    <source>
        <dbReference type="SAM" id="SignalP"/>
    </source>
</evidence>
<evidence type="ECO:0000313" key="2">
    <source>
        <dbReference type="EMBL" id="CAH0364060.1"/>
    </source>
</evidence>
<gene>
    <name evidence="2" type="ORF">PECAL_1P04100</name>
</gene>
<comment type="caution">
    <text evidence="2">The sequence shown here is derived from an EMBL/GenBank/DDBJ whole genome shotgun (WGS) entry which is preliminary data.</text>
</comment>
<dbReference type="Proteomes" id="UP000789595">
    <property type="component" value="Unassembled WGS sequence"/>
</dbReference>
<dbReference type="AlphaFoldDB" id="A0A8J2WSS4"/>
<accession>A0A8J2WSS4</accession>
<keyword evidence="1" id="KW-0732">Signal</keyword>
<name>A0A8J2WSS4_9STRA</name>
<reference evidence="2" key="1">
    <citation type="submission" date="2021-11" db="EMBL/GenBank/DDBJ databases">
        <authorList>
            <consortium name="Genoscope - CEA"/>
            <person name="William W."/>
        </authorList>
    </citation>
    <scope>NUCLEOTIDE SEQUENCE</scope>
</reference>
<feature type="signal peptide" evidence="1">
    <location>
        <begin position="1"/>
        <end position="20"/>
    </location>
</feature>
<evidence type="ECO:0000313" key="3">
    <source>
        <dbReference type="Proteomes" id="UP000789595"/>
    </source>
</evidence>
<proteinExistence type="predicted"/>
<sequence>MPDFSNLMLLRLAALELLRAADPNLSHYCLLVLMVYQAVDFLSRLAKARPHVLGGGGEAALQAFFPNRVPVAWDIRAWPPQFPPLMAGWIDTVMRRREQLGEPLRRTLVSMVEQAEADATTPDAEIPRILMQFAQSLPDRAHDIYQDKDAPIAWNDVADAATIAALQMPDGFGSGDVFPSSVSVARSVAASFVAARAGSRG</sequence>
<dbReference type="EMBL" id="CAKKNE010000001">
    <property type="protein sequence ID" value="CAH0364060.1"/>
    <property type="molecule type" value="Genomic_DNA"/>
</dbReference>
<keyword evidence="3" id="KW-1185">Reference proteome</keyword>
<feature type="chain" id="PRO_5035221759" evidence="1">
    <location>
        <begin position="21"/>
        <end position="201"/>
    </location>
</feature>
<protein>
    <submittedName>
        <fullName evidence="2">Uncharacterized protein</fullName>
    </submittedName>
</protein>